<accession>A0A160VE01</accession>
<dbReference type="Gene3D" id="3.60.15.10">
    <property type="entry name" value="Ribonuclease Z/Hydroxyacylglutathione hydrolase-like"/>
    <property type="match status" value="1"/>
</dbReference>
<gene>
    <name evidence="2" type="ORF">MGWOODY_Mmi1184</name>
</gene>
<dbReference type="InterPro" id="IPR036866">
    <property type="entry name" value="RibonucZ/Hydroxyglut_hydro"/>
</dbReference>
<feature type="domain" description="Metallo-beta-lactamase" evidence="1">
    <location>
        <begin position="84"/>
        <end position="282"/>
    </location>
</feature>
<dbReference type="AlphaFoldDB" id="A0A160VE01"/>
<evidence type="ECO:0000313" key="2">
    <source>
        <dbReference type="EMBL" id="CUV08633.1"/>
    </source>
</evidence>
<proteinExistence type="predicted"/>
<protein>
    <submittedName>
        <fullName evidence="2">Similar to coenzyme PQQ synthesis protein B</fullName>
    </submittedName>
</protein>
<dbReference type="PANTHER" id="PTHR42663">
    <property type="entry name" value="HYDROLASE C777.06C-RELATED-RELATED"/>
    <property type="match status" value="1"/>
</dbReference>
<dbReference type="PROSITE" id="PS51257">
    <property type="entry name" value="PROKAR_LIPOPROTEIN"/>
    <property type="match status" value="1"/>
</dbReference>
<sequence length="318" mass="36191">MHLFVKQLLYASLVIFFCSCDFWKDKDQLVDQLFIYVLGVAQDGGYPQAGCLKKCCFGPKNKPELRRWVSSIAIVDNSNNRCWIFDATPDFREQLQMINGVTVSENPVNISGIFLTHAHIGHYTGLAHLGFEVMGANKIPVYAMPRMMNFLTDNGPWSQLVTKENIIIESLQDGVIIKINDKIKITPFLVPHRDEYSETVGFNISGPNKSVLFIPDIDKWDLWQKDIVAEIERNDYLFLDGTFFDGTELPGRNMSQIPHPFIVESMQLFENLSIEEKSKIHFIHFNHTNPQYQSGSNASKVLNNAGFQVAKQGQIINL</sequence>
<dbReference type="PANTHER" id="PTHR42663:SF6">
    <property type="entry name" value="HYDROLASE C777.06C-RELATED"/>
    <property type="match status" value="1"/>
</dbReference>
<dbReference type="Pfam" id="PF12706">
    <property type="entry name" value="Lactamase_B_2"/>
    <property type="match status" value="1"/>
</dbReference>
<evidence type="ECO:0000259" key="1">
    <source>
        <dbReference type="Pfam" id="PF12706"/>
    </source>
</evidence>
<dbReference type="InterPro" id="IPR001279">
    <property type="entry name" value="Metallo-B-lactamas"/>
</dbReference>
<dbReference type="SUPFAM" id="SSF56281">
    <property type="entry name" value="Metallo-hydrolase/oxidoreductase"/>
    <property type="match status" value="1"/>
</dbReference>
<reference evidence="2" key="1">
    <citation type="submission" date="2015-10" db="EMBL/GenBank/DDBJ databases">
        <authorList>
            <person name="Gilbert D.G."/>
        </authorList>
    </citation>
    <scope>NUCLEOTIDE SEQUENCE</scope>
</reference>
<dbReference type="EMBL" id="FAXC01000096">
    <property type="protein sequence ID" value="CUV08633.1"/>
    <property type="molecule type" value="Genomic_DNA"/>
</dbReference>
<name>A0A160VE01_9ZZZZ</name>
<organism evidence="2">
    <name type="scientific">hydrothermal vent metagenome</name>
    <dbReference type="NCBI Taxonomy" id="652676"/>
    <lineage>
        <taxon>unclassified sequences</taxon>
        <taxon>metagenomes</taxon>
        <taxon>ecological metagenomes</taxon>
    </lineage>
</organism>